<reference evidence="6 7" key="1">
    <citation type="journal article" date="2012" name="Front. Microbiol.">
        <title>Redundancy and modularity in membrane-associated dissimilatory nitrate reduction in Bacillus.</title>
        <authorList>
            <person name="Heylen K."/>
            <person name="Keltjens J."/>
        </authorList>
    </citation>
    <scope>NUCLEOTIDE SEQUENCE [LARGE SCALE GENOMIC DNA]</scope>
    <source>
        <strain evidence="7">LMG 21833T</strain>
    </source>
</reference>
<evidence type="ECO:0000256" key="4">
    <source>
        <dbReference type="ARBA" id="ARBA00023163"/>
    </source>
</evidence>
<dbReference type="PANTHER" id="PTHR30419:SF28">
    <property type="entry name" value="HTH-TYPE TRANSCRIPTIONAL REGULATOR BSDA"/>
    <property type="match status" value="1"/>
</dbReference>
<dbReference type="InterPro" id="IPR036390">
    <property type="entry name" value="WH_DNA-bd_sf"/>
</dbReference>
<keyword evidence="4" id="KW-0804">Transcription</keyword>
<proteinExistence type="inferred from homology"/>
<dbReference type="CDD" id="cd05466">
    <property type="entry name" value="PBP2_LTTR_substrate"/>
    <property type="match status" value="1"/>
</dbReference>
<feature type="domain" description="HTH lysR-type" evidence="5">
    <location>
        <begin position="1"/>
        <end position="58"/>
    </location>
</feature>
<dbReference type="PROSITE" id="PS50931">
    <property type="entry name" value="HTH_LYSR"/>
    <property type="match status" value="1"/>
</dbReference>
<sequence>MRIEQLEYTVEIAKTGSITLAAESLKISQPSLSQAISSLEEELGIKIFKRSKIGTHLTEHGKEIVIKAQEVLNKMNELIETANLQQSLIAGRLSIASAPSICQSILPKALISFKKKYPSIELEIMEGDSPKIIKHVMDEKVDIGILAEFSNYGESNKYLLYEKIFKNKIMACVGKHSPFANKTSISLNEIFQNPVICTSKALINFLNKYGQPNYLFKSSNLEGAKNIITHGIATGFYTEASLKIDPYVSSGQIIPLEITDAGMNEVSYSLIQLKTNQSIASKEFKKEIKDQAIIFKRLYGL</sequence>
<dbReference type="GO" id="GO:0003700">
    <property type="term" value="F:DNA-binding transcription factor activity"/>
    <property type="evidence" value="ECO:0007669"/>
    <property type="project" value="InterPro"/>
</dbReference>
<keyword evidence="2" id="KW-0805">Transcription regulation</keyword>
<dbReference type="InterPro" id="IPR036388">
    <property type="entry name" value="WH-like_DNA-bd_sf"/>
</dbReference>
<dbReference type="AlphaFoldDB" id="K6DDP0"/>
<dbReference type="PATRIC" id="fig|1117379.3.peg.893"/>
<name>K6DDP0_9BACI</name>
<dbReference type="Gene3D" id="3.40.190.290">
    <property type="match status" value="1"/>
</dbReference>
<dbReference type="PRINTS" id="PR00039">
    <property type="entry name" value="HTHLYSR"/>
</dbReference>
<dbReference type="Pfam" id="PF03466">
    <property type="entry name" value="LysR_substrate"/>
    <property type="match status" value="1"/>
</dbReference>
<evidence type="ECO:0000256" key="3">
    <source>
        <dbReference type="ARBA" id="ARBA00023125"/>
    </source>
</evidence>
<accession>K6DDP0</accession>
<keyword evidence="7" id="KW-1185">Reference proteome</keyword>
<dbReference type="SUPFAM" id="SSF53850">
    <property type="entry name" value="Periplasmic binding protein-like II"/>
    <property type="match status" value="1"/>
</dbReference>
<protein>
    <submittedName>
        <fullName evidence="6">LysR family transcriptional regulator</fullName>
    </submittedName>
</protein>
<evidence type="ECO:0000256" key="2">
    <source>
        <dbReference type="ARBA" id="ARBA00023015"/>
    </source>
</evidence>
<dbReference type="FunFam" id="1.10.10.10:FF:000001">
    <property type="entry name" value="LysR family transcriptional regulator"/>
    <property type="match status" value="1"/>
</dbReference>
<dbReference type="InterPro" id="IPR050950">
    <property type="entry name" value="HTH-type_LysR_regulators"/>
</dbReference>
<dbReference type="Pfam" id="PF00126">
    <property type="entry name" value="HTH_1"/>
    <property type="match status" value="1"/>
</dbReference>
<dbReference type="GO" id="GO:0003677">
    <property type="term" value="F:DNA binding"/>
    <property type="evidence" value="ECO:0007669"/>
    <property type="project" value="UniProtKB-KW"/>
</dbReference>
<organism evidence="6 7">
    <name type="scientific">Neobacillus bataviensis LMG 21833</name>
    <dbReference type="NCBI Taxonomy" id="1117379"/>
    <lineage>
        <taxon>Bacteria</taxon>
        <taxon>Bacillati</taxon>
        <taxon>Bacillota</taxon>
        <taxon>Bacilli</taxon>
        <taxon>Bacillales</taxon>
        <taxon>Bacillaceae</taxon>
        <taxon>Neobacillus</taxon>
    </lineage>
</organism>
<evidence type="ECO:0000259" key="5">
    <source>
        <dbReference type="PROSITE" id="PS50931"/>
    </source>
</evidence>
<keyword evidence="3" id="KW-0238">DNA-binding</keyword>
<dbReference type="InterPro" id="IPR000847">
    <property type="entry name" value="LysR_HTH_N"/>
</dbReference>
<dbReference type="GO" id="GO:0005829">
    <property type="term" value="C:cytosol"/>
    <property type="evidence" value="ECO:0007669"/>
    <property type="project" value="TreeGrafter"/>
</dbReference>
<evidence type="ECO:0000256" key="1">
    <source>
        <dbReference type="ARBA" id="ARBA00009437"/>
    </source>
</evidence>
<evidence type="ECO:0000313" key="7">
    <source>
        <dbReference type="Proteomes" id="UP000006316"/>
    </source>
</evidence>
<dbReference type="InterPro" id="IPR005119">
    <property type="entry name" value="LysR_subst-bd"/>
</dbReference>
<evidence type="ECO:0000313" key="6">
    <source>
        <dbReference type="EMBL" id="EKN70637.1"/>
    </source>
</evidence>
<dbReference type="eggNOG" id="COG0583">
    <property type="taxonomic scope" value="Bacteria"/>
</dbReference>
<gene>
    <name evidence="6" type="ORF">BABA_04319</name>
</gene>
<dbReference type="Gene3D" id="1.10.10.10">
    <property type="entry name" value="Winged helix-like DNA-binding domain superfamily/Winged helix DNA-binding domain"/>
    <property type="match status" value="1"/>
</dbReference>
<dbReference type="STRING" id="1117379.BABA_04319"/>
<dbReference type="SUPFAM" id="SSF46785">
    <property type="entry name" value="Winged helix' DNA-binding domain"/>
    <property type="match status" value="1"/>
</dbReference>
<comment type="similarity">
    <text evidence="1">Belongs to the LysR transcriptional regulatory family.</text>
</comment>
<dbReference type="EMBL" id="AJLS01000036">
    <property type="protein sequence ID" value="EKN70637.1"/>
    <property type="molecule type" value="Genomic_DNA"/>
</dbReference>
<dbReference type="Proteomes" id="UP000006316">
    <property type="component" value="Unassembled WGS sequence"/>
</dbReference>
<comment type="caution">
    <text evidence="6">The sequence shown here is derived from an EMBL/GenBank/DDBJ whole genome shotgun (WGS) entry which is preliminary data.</text>
</comment>
<dbReference type="RefSeq" id="WP_007083899.1">
    <property type="nucleotide sequence ID" value="NZ_AJLS01000036.1"/>
</dbReference>
<dbReference type="PANTHER" id="PTHR30419">
    <property type="entry name" value="HTH-TYPE TRANSCRIPTIONAL REGULATOR YBHD"/>
    <property type="match status" value="1"/>
</dbReference>